<keyword evidence="3" id="KW-1185">Reference proteome</keyword>
<organism evidence="2 3">
    <name type="scientific">Natronoarchaeum mannanilyticum</name>
    <dbReference type="NCBI Taxonomy" id="926360"/>
    <lineage>
        <taxon>Archaea</taxon>
        <taxon>Methanobacteriati</taxon>
        <taxon>Methanobacteriota</taxon>
        <taxon>Stenosarchaea group</taxon>
        <taxon>Halobacteria</taxon>
        <taxon>Halobacteriales</taxon>
        <taxon>Natronoarchaeaceae</taxon>
    </lineage>
</organism>
<sequence>MIREWYRDCRGDGTLTIGTDQTASLAEELAERRTPERSYGTYSSDGTTASTAYGNIPAVSRATVANMPDHDRRYGKNQLRKKGGTPLELMRATQVRTIGLCR</sequence>
<name>A0AAV3TDP9_9EURY</name>
<proteinExistence type="predicted"/>
<evidence type="ECO:0000256" key="1">
    <source>
        <dbReference type="SAM" id="MobiDB-lite"/>
    </source>
</evidence>
<evidence type="ECO:0000313" key="3">
    <source>
        <dbReference type="Proteomes" id="UP001500420"/>
    </source>
</evidence>
<dbReference type="EMBL" id="BAAADV010000008">
    <property type="protein sequence ID" value="GAA0682745.1"/>
    <property type="molecule type" value="Genomic_DNA"/>
</dbReference>
<accession>A0AAV3TDP9</accession>
<feature type="region of interest" description="Disordered" evidence="1">
    <location>
        <begin position="29"/>
        <end position="52"/>
    </location>
</feature>
<reference evidence="2 3" key="1">
    <citation type="journal article" date="2019" name="Int. J. Syst. Evol. Microbiol.">
        <title>The Global Catalogue of Microorganisms (GCM) 10K type strain sequencing project: providing services to taxonomists for standard genome sequencing and annotation.</title>
        <authorList>
            <consortium name="The Broad Institute Genomics Platform"/>
            <consortium name="The Broad Institute Genome Sequencing Center for Infectious Disease"/>
            <person name="Wu L."/>
            <person name="Ma J."/>
        </authorList>
    </citation>
    <scope>NUCLEOTIDE SEQUENCE [LARGE SCALE GENOMIC DNA]</scope>
    <source>
        <strain evidence="2 3">JCM 16328</strain>
    </source>
</reference>
<feature type="compositionally biased region" description="Polar residues" evidence="1">
    <location>
        <begin position="40"/>
        <end position="52"/>
    </location>
</feature>
<dbReference type="AlphaFoldDB" id="A0AAV3TDP9"/>
<dbReference type="Proteomes" id="UP001500420">
    <property type="component" value="Unassembled WGS sequence"/>
</dbReference>
<comment type="caution">
    <text evidence="2">The sequence shown here is derived from an EMBL/GenBank/DDBJ whole genome shotgun (WGS) entry which is preliminary data.</text>
</comment>
<protein>
    <submittedName>
        <fullName evidence="2">Uncharacterized protein</fullName>
    </submittedName>
</protein>
<evidence type="ECO:0000313" key="2">
    <source>
        <dbReference type="EMBL" id="GAA0682745.1"/>
    </source>
</evidence>
<gene>
    <name evidence="2" type="ORF">GCM10009020_35070</name>
</gene>